<reference evidence="3" key="1">
    <citation type="journal article" date="2021" name="Genome Biol. Evol.">
        <title>A High-Quality Reference Genome for a Parasitic Bivalve with Doubly Uniparental Inheritance (Bivalvia: Unionida).</title>
        <authorList>
            <person name="Smith C.H."/>
        </authorList>
    </citation>
    <scope>NUCLEOTIDE SEQUENCE</scope>
    <source>
        <strain evidence="3">CHS0354</strain>
    </source>
</reference>
<keyword evidence="2" id="KW-1133">Transmembrane helix</keyword>
<evidence type="ECO:0000313" key="4">
    <source>
        <dbReference type="Proteomes" id="UP001195483"/>
    </source>
</evidence>
<keyword evidence="4" id="KW-1185">Reference proteome</keyword>
<feature type="compositionally biased region" description="Basic and acidic residues" evidence="1">
    <location>
        <begin position="393"/>
        <end position="410"/>
    </location>
</feature>
<organism evidence="3 4">
    <name type="scientific">Potamilus streckersoni</name>
    <dbReference type="NCBI Taxonomy" id="2493646"/>
    <lineage>
        <taxon>Eukaryota</taxon>
        <taxon>Metazoa</taxon>
        <taxon>Spiralia</taxon>
        <taxon>Lophotrochozoa</taxon>
        <taxon>Mollusca</taxon>
        <taxon>Bivalvia</taxon>
        <taxon>Autobranchia</taxon>
        <taxon>Heteroconchia</taxon>
        <taxon>Palaeoheterodonta</taxon>
        <taxon>Unionida</taxon>
        <taxon>Unionoidea</taxon>
        <taxon>Unionidae</taxon>
        <taxon>Ambleminae</taxon>
        <taxon>Lampsilini</taxon>
        <taxon>Potamilus</taxon>
    </lineage>
</organism>
<accession>A0AAE0SV79</accession>
<reference evidence="3" key="2">
    <citation type="journal article" date="2021" name="Genome Biol. Evol.">
        <title>Developing a high-quality reference genome for a parasitic bivalve with doubly uniparental inheritance (Bivalvia: Unionida).</title>
        <authorList>
            <person name="Smith C.H."/>
        </authorList>
    </citation>
    <scope>NUCLEOTIDE SEQUENCE</scope>
    <source>
        <strain evidence="3">CHS0354</strain>
        <tissue evidence="3">Mantle</tissue>
    </source>
</reference>
<name>A0AAE0SV79_9BIVA</name>
<feature type="compositionally biased region" description="Polar residues" evidence="1">
    <location>
        <begin position="217"/>
        <end position="232"/>
    </location>
</feature>
<evidence type="ECO:0000256" key="2">
    <source>
        <dbReference type="SAM" id="Phobius"/>
    </source>
</evidence>
<feature type="compositionally biased region" description="Polar residues" evidence="1">
    <location>
        <begin position="349"/>
        <end position="360"/>
    </location>
</feature>
<feature type="region of interest" description="Disordered" evidence="1">
    <location>
        <begin position="113"/>
        <end position="134"/>
    </location>
</feature>
<keyword evidence="2" id="KW-0812">Transmembrane</keyword>
<keyword evidence="2" id="KW-0472">Membrane</keyword>
<feature type="region of interest" description="Disordered" evidence="1">
    <location>
        <begin position="207"/>
        <end position="248"/>
    </location>
</feature>
<dbReference type="AlphaFoldDB" id="A0AAE0SV79"/>
<proteinExistence type="predicted"/>
<protein>
    <submittedName>
        <fullName evidence="3">Uncharacterized protein</fullName>
    </submittedName>
</protein>
<evidence type="ECO:0000256" key="1">
    <source>
        <dbReference type="SAM" id="MobiDB-lite"/>
    </source>
</evidence>
<feature type="compositionally biased region" description="Low complexity" evidence="1">
    <location>
        <begin position="207"/>
        <end position="216"/>
    </location>
</feature>
<evidence type="ECO:0000313" key="3">
    <source>
        <dbReference type="EMBL" id="KAK3598731.1"/>
    </source>
</evidence>
<feature type="compositionally biased region" description="Basic and acidic residues" evidence="1">
    <location>
        <begin position="363"/>
        <end position="386"/>
    </location>
</feature>
<feature type="transmembrane region" description="Helical" evidence="2">
    <location>
        <begin position="258"/>
        <end position="280"/>
    </location>
</feature>
<dbReference type="EMBL" id="JAEAOA010001034">
    <property type="protein sequence ID" value="KAK3598731.1"/>
    <property type="molecule type" value="Genomic_DNA"/>
</dbReference>
<comment type="caution">
    <text evidence="3">The sequence shown here is derived from an EMBL/GenBank/DDBJ whole genome shotgun (WGS) entry which is preliminary data.</text>
</comment>
<gene>
    <name evidence="3" type="ORF">CHS0354_016841</name>
</gene>
<dbReference type="Proteomes" id="UP001195483">
    <property type="component" value="Unassembled WGS sequence"/>
</dbReference>
<reference evidence="3" key="3">
    <citation type="submission" date="2023-05" db="EMBL/GenBank/DDBJ databases">
        <authorList>
            <person name="Smith C.H."/>
        </authorList>
    </citation>
    <scope>NUCLEOTIDE SEQUENCE</scope>
    <source>
        <strain evidence="3">CHS0354</strain>
        <tissue evidence="3">Mantle</tissue>
    </source>
</reference>
<feature type="region of interest" description="Disordered" evidence="1">
    <location>
        <begin position="321"/>
        <end position="410"/>
    </location>
</feature>
<sequence>MEYSFHQDEKVIHLYLLEDFINPLFCSRRSSEVCTPAQNIMVLDLFLTEMRITSRLKTACLIITLFVKPLVSKPLCDNGLYENWIAEKKDFLCCKEVNVSRGYEAMPCAEDGTEDRVQKCPNGTHQPDETSSRNSPHCIPDPTCTDLGIRKECFEGYCWPICICSLEHDKCGLNPLDCTDIKKIKCPGKVLEDCSCAPLVITSTLPTSSPNTSMNTADLSKQSSVSTLTSKPSTGSTSTVTDDRDDDTKYGSEKGNEWILIAIGFAVFVVVAIAAGCDFFKRKKDNRLKEAGELVLIPLIGQDVAVNELNIQILEIPKHTVTRQPSPDLPGCRLTDSLPEPVLLRPRPDNSNTDGTSEINNPHGRDSNPESVDEREVDNPEGRDINHSASADHGSEKADPSHQLEHKTAPDDLSVCDLSWGSITDSRSENADVNGHNLDHGSHTECGVEALSYPSIKHTETSLLRELPIGIVTPIVRHVLDNQSSIVTHILDNQSLLGSPLRIDSLLSDNSIDEAGNTQSMEQTRELQSRDVTLQTEANKLDQFQLCTKAAMSRTCGEQSGADPENTDMKVVSQNQSSEINTEAVDSENTLLMKAVNDEGLSSDLGQMTGAERTYTNINVKNKPKENFFARRNSINCRSIPTADVQAEQNKEPSQVMNSVCHTHGKSDQVLAGQNNSTQNQCSNTNASCDKRFKVVKDAKSHKLDTSQETHPVVNTQLPSFMSGDSLLQTESNNAQSMFPSSATKPGLTEDNNFVGMSLHGRQENPTLDGMYTASGEKQWSTSRQYLLQHSLLSLAQEQSALEQIPPRSVSCPVLHSKFS</sequence>